<organism evidence="2 3">
    <name type="scientific">Rubrivirga marina</name>
    <dbReference type="NCBI Taxonomy" id="1196024"/>
    <lineage>
        <taxon>Bacteria</taxon>
        <taxon>Pseudomonadati</taxon>
        <taxon>Rhodothermota</taxon>
        <taxon>Rhodothermia</taxon>
        <taxon>Rhodothermales</taxon>
        <taxon>Rubricoccaceae</taxon>
        <taxon>Rubrivirga</taxon>
    </lineage>
</organism>
<accession>A0A271ITZ5</accession>
<dbReference type="InterPro" id="IPR018750">
    <property type="entry name" value="DUF2306_membrane"/>
</dbReference>
<dbReference type="Proteomes" id="UP000216339">
    <property type="component" value="Unassembled WGS sequence"/>
</dbReference>
<dbReference type="Pfam" id="PF10067">
    <property type="entry name" value="DUF2306"/>
    <property type="match status" value="1"/>
</dbReference>
<evidence type="ECO:0008006" key="4">
    <source>
        <dbReference type="Google" id="ProtNLM"/>
    </source>
</evidence>
<keyword evidence="1" id="KW-0812">Transmembrane</keyword>
<keyword evidence="1" id="KW-1133">Transmembrane helix</keyword>
<dbReference type="EMBL" id="MQWD01000005">
    <property type="protein sequence ID" value="PAP74597.1"/>
    <property type="molecule type" value="Genomic_DNA"/>
</dbReference>
<feature type="transmembrane region" description="Helical" evidence="1">
    <location>
        <begin position="34"/>
        <end position="52"/>
    </location>
</feature>
<keyword evidence="1" id="KW-0472">Membrane</keyword>
<evidence type="ECO:0000313" key="2">
    <source>
        <dbReference type="EMBL" id="PAP74597.1"/>
    </source>
</evidence>
<name>A0A271ITZ5_9BACT</name>
<gene>
    <name evidence="2" type="ORF">BSZ37_20685</name>
</gene>
<reference evidence="2 3" key="1">
    <citation type="submission" date="2016-11" db="EMBL/GenBank/DDBJ databases">
        <title>Study of marine rhodopsin-containing bacteria.</title>
        <authorList>
            <person name="Yoshizawa S."/>
            <person name="Kumagai Y."/>
            <person name="Kogure K."/>
        </authorList>
    </citation>
    <scope>NUCLEOTIDE SEQUENCE [LARGE SCALE GENOMIC DNA]</scope>
    <source>
        <strain evidence="2 3">SAORIC-28</strain>
    </source>
</reference>
<feature type="transmembrane region" description="Helical" evidence="1">
    <location>
        <begin position="6"/>
        <end position="22"/>
    </location>
</feature>
<dbReference type="AlphaFoldDB" id="A0A271ITZ5"/>
<protein>
    <recommendedName>
        <fullName evidence="4">DUF2306 domain-containing protein</fullName>
    </recommendedName>
</protein>
<sequence length="166" mass="17110">MLGTAHIALAVASLTLGAMVFLQPKGGRRHRLLGRLYAGALVLVNVSALLVYEESSGPGPFHVLALVSLATLSAGLVPALLRRPGGSWLEAHAYFMSWSYVGLVAAGVAQVGTMVAGPGALPVVLPSVLIVLVGALLIHGRVPRVLSGFARKEVRPGGPLYGPQPP</sequence>
<evidence type="ECO:0000313" key="3">
    <source>
        <dbReference type="Proteomes" id="UP000216339"/>
    </source>
</evidence>
<feature type="transmembrane region" description="Helical" evidence="1">
    <location>
        <begin position="119"/>
        <end position="138"/>
    </location>
</feature>
<proteinExistence type="predicted"/>
<feature type="transmembrane region" description="Helical" evidence="1">
    <location>
        <begin position="93"/>
        <end position="113"/>
    </location>
</feature>
<comment type="caution">
    <text evidence="2">The sequence shown here is derived from an EMBL/GenBank/DDBJ whole genome shotgun (WGS) entry which is preliminary data.</text>
</comment>
<keyword evidence="3" id="KW-1185">Reference proteome</keyword>
<evidence type="ECO:0000256" key="1">
    <source>
        <dbReference type="SAM" id="Phobius"/>
    </source>
</evidence>
<feature type="transmembrane region" description="Helical" evidence="1">
    <location>
        <begin position="64"/>
        <end position="81"/>
    </location>
</feature>